<accession>A0A0N0LYB2</accession>
<proteinExistence type="predicted"/>
<evidence type="ECO:0000313" key="1">
    <source>
        <dbReference type="EMBL" id="KPH61538.1"/>
    </source>
</evidence>
<reference evidence="1 2" key="1">
    <citation type="submission" date="2015-08" db="EMBL/GenBank/DDBJ databases">
        <title>Draft Genome Sequence of Pseudoalteromonas porphyrae UCD-SED14.</title>
        <authorList>
            <person name="Coil D.A."/>
            <person name="Jospin G."/>
            <person name="Lee R.D."/>
            <person name="Eisen J.A."/>
        </authorList>
    </citation>
    <scope>NUCLEOTIDE SEQUENCE [LARGE SCALE GENOMIC DNA]</scope>
    <source>
        <strain evidence="1 2">UCD-SED14</strain>
    </source>
</reference>
<sequence>MFCDTQITYINKSLNKDMPKIFVFATNELPSFNALQDGIAWKVISKIGRESMSRFTYPAQTKIFASWGDDCNQTRSLNCTQGKRYTVTETNTGIILVENGNAVRSDEIELTNEIKVQNGVSAYLSKNDSVLVRKNIVAYGQKASFRLLPKLYWGIASEINQSDAIGSAVLDSDNFFVQNLESVSMATVSLNGNAKEGYTFKIEDQK</sequence>
<dbReference type="EMBL" id="LHPH01000017">
    <property type="protein sequence ID" value="KPH61538.1"/>
    <property type="molecule type" value="Genomic_DNA"/>
</dbReference>
<protein>
    <submittedName>
        <fullName evidence="1">Uncharacterized protein</fullName>
    </submittedName>
</protein>
<dbReference type="OrthoDB" id="8891769at2"/>
<evidence type="ECO:0000313" key="2">
    <source>
        <dbReference type="Proteomes" id="UP000037848"/>
    </source>
</evidence>
<dbReference type="PATRIC" id="fig|187330.3.peg.1295"/>
<gene>
    <name evidence="1" type="ORF">ADS77_14350</name>
</gene>
<dbReference type="STRING" id="187330.AMS58_14380"/>
<dbReference type="Proteomes" id="UP000037848">
    <property type="component" value="Unassembled WGS sequence"/>
</dbReference>
<dbReference type="RefSeq" id="WP_054205733.1">
    <property type="nucleotide sequence ID" value="NZ_LHPH01000017.1"/>
</dbReference>
<dbReference type="AlphaFoldDB" id="A0A0N0LYB2"/>
<keyword evidence="2" id="KW-1185">Reference proteome</keyword>
<comment type="caution">
    <text evidence="1">The sequence shown here is derived from an EMBL/GenBank/DDBJ whole genome shotgun (WGS) entry which is preliminary data.</text>
</comment>
<organism evidence="1 2">
    <name type="scientific">Pseudoalteromonas porphyrae</name>
    <dbReference type="NCBI Taxonomy" id="187330"/>
    <lineage>
        <taxon>Bacteria</taxon>
        <taxon>Pseudomonadati</taxon>
        <taxon>Pseudomonadota</taxon>
        <taxon>Gammaproteobacteria</taxon>
        <taxon>Alteromonadales</taxon>
        <taxon>Pseudoalteromonadaceae</taxon>
        <taxon>Pseudoalteromonas</taxon>
    </lineage>
</organism>
<name>A0A0N0LYB2_9GAMM</name>